<gene>
    <name evidence="7" type="primary">murD</name>
    <name evidence="11" type="ORF">FB562_0529</name>
</gene>
<dbReference type="GO" id="GO:0005737">
    <property type="term" value="C:cytoplasm"/>
    <property type="evidence" value="ECO:0007669"/>
    <property type="project" value="UniProtKB-SubCell"/>
</dbReference>
<comment type="pathway">
    <text evidence="2 7 8">Cell wall biogenesis; peptidoglycan biosynthesis.</text>
</comment>
<dbReference type="EMBL" id="VFOM01000001">
    <property type="protein sequence ID" value="TQL47469.1"/>
    <property type="molecule type" value="Genomic_DNA"/>
</dbReference>
<reference evidence="11 12" key="1">
    <citation type="submission" date="2019-06" db="EMBL/GenBank/DDBJ databases">
        <title>Sequencing the genomes of 1000 actinobacteria strains.</title>
        <authorList>
            <person name="Klenk H.-P."/>
        </authorList>
    </citation>
    <scope>NUCLEOTIDE SEQUENCE [LARGE SCALE GENOMIC DNA]</scope>
    <source>
        <strain evidence="11 12">DSM 26477</strain>
    </source>
</reference>
<evidence type="ECO:0000256" key="2">
    <source>
        <dbReference type="ARBA" id="ARBA00004752"/>
    </source>
</evidence>
<evidence type="ECO:0000256" key="4">
    <source>
        <dbReference type="ARBA" id="ARBA00022598"/>
    </source>
</evidence>
<feature type="domain" description="Mur ligase central" evidence="10">
    <location>
        <begin position="128"/>
        <end position="292"/>
    </location>
</feature>
<keyword evidence="7 8" id="KW-0573">Peptidoglycan synthesis</keyword>
<accession>A0A542YH92</accession>
<dbReference type="GO" id="GO:0051301">
    <property type="term" value="P:cell division"/>
    <property type="evidence" value="ECO:0007669"/>
    <property type="project" value="UniProtKB-KW"/>
</dbReference>
<dbReference type="SUPFAM" id="SSF53244">
    <property type="entry name" value="MurD-like peptide ligases, peptide-binding domain"/>
    <property type="match status" value="1"/>
</dbReference>
<keyword evidence="7 8" id="KW-0131">Cell cycle</keyword>
<dbReference type="OrthoDB" id="9809796at2"/>
<dbReference type="HAMAP" id="MF_00639">
    <property type="entry name" value="MurD"/>
    <property type="match status" value="1"/>
</dbReference>
<evidence type="ECO:0000259" key="9">
    <source>
        <dbReference type="Pfam" id="PF02875"/>
    </source>
</evidence>
<dbReference type="Gene3D" id="3.40.50.720">
    <property type="entry name" value="NAD(P)-binding Rossmann-like Domain"/>
    <property type="match status" value="1"/>
</dbReference>
<keyword evidence="3 7" id="KW-0963">Cytoplasm</keyword>
<dbReference type="EC" id="6.3.2.9" evidence="7 8"/>
<dbReference type="GO" id="GO:0008764">
    <property type="term" value="F:UDP-N-acetylmuramoylalanine-D-glutamate ligase activity"/>
    <property type="evidence" value="ECO:0007669"/>
    <property type="project" value="UniProtKB-UniRule"/>
</dbReference>
<evidence type="ECO:0000256" key="1">
    <source>
        <dbReference type="ARBA" id="ARBA00004496"/>
    </source>
</evidence>
<dbReference type="InterPro" id="IPR013221">
    <property type="entry name" value="Mur_ligase_cen"/>
</dbReference>
<feature type="domain" description="Mur ligase C-terminal" evidence="9">
    <location>
        <begin position="319"/>
        <end position="432"/>
    </location>
</feature>
<evidence type="ECO:0000256" key="8">
    <source>
        <dbReference type="RuleBase" id="RU003664"/>
    </source>
</evidence>
<protein>
    <recommendedName>
        <fullName evidence="7 8">UDP-N-acetylmuramoylalanine--D-glutamate ligase</fullName>
        <ecNumber evidence="7 8">6.3.2.9</ecNumber>
    </recommendedName>
    <alternativeName>
        <fullName evidence="7">D-glutamic acid-adding enzyme</fullName>
    </alternativeName>
    <alternativeName>
        <fullName evidence="7">UDP-N-acetylmuramoyl-L-alanyl-D-glutamate synthetase</fullName>
    </alternativeName>
</protein>
<evidence type="ECO:0000256" key="7">
    <source>
        <dbReference type="HAMAP-Rule" id="MF_00639"/>
    </source>
</evidence>
<dbReference type="SUPFAM" id="SSF53623">
    <property type="entry name" value="MurD-like peptide ligases, catalytic domain"/>
    <property type="match status" value="1"/>
</dbReference>
<sequence>MRKPVVPSTDARTAASVAEALGGRRVLVVGIGREGHSIADLAVPAAASVTAFTDADGPAVTQWREEWGDRAPVVVGGSADELDVDVAVVSPGVSKNHPLVRALRSAGVAVTSGTSLWMAGHAAHTIAVTGSKGKSTTSSIIQHLFSALRGEAVLGGNIGIPLLSLPEAPRYVVELSSYQCSGLTVSPGTVVLTSLFPEHLDWHGSEGDYFSDKLNIVAHGPERVIVNALDPRLMAELAARFPRLEVERVGGPDGFHVADGWFMHGPARLFPRTTLALRGEHNGVNACLALAAIQSDGYQIAEHAAEVAEALASFHALEHRLEEIPDASGLTFVDDSLSTSPYAAVEALRAYEGAPLALLVGGQDRGVDYAPLGDYLAEHPIAAVIGLPGSGAHIVEALPAGQPHAVAASMADAVAAARRMTPAGGCVLLSPAAPSYGLYNNYAERAADFRAAIAATAP</sequence>
<comment type="function">
    <text evidence="7 8">Cell wall formation. Catalyzes the addition of glutamate to the nucleotide precursor UDP-N-acetylmuramoyl-L-alanine (UMA).</text>
</comment>
<dbReference type="Gene3D" id="3.90.190.20">
    <property type="entry name" value="Mur ligase, C-terminal domain"/>
    <property type="match status" value="1"/>
</dbReference>
<comment type="similarity">
    <text evidence="7">Belongs to the MurCDEF family.</text>
</comment>
<comment type="subcellular location">
    <subcellularLocation>
        <location evidence="1 7 8">Cytoplasm</location>
    </subcellularLocation>
</comment>
<dbReference type="Gene3D" id="3.40.1190.10">
    <property type="entry name" value="Mur-like, catalytic domain"/>
    <property type="match status" value="1"/>
</dbReference>
<dbReference type="InterPro" id="IPR036615">
    <property type="entry name" value="Mur_ligase_C_dom_sf"/>
</dbReference>
<proteinExistence type="inferred from homology"/>
<evidence type="ECO:0000259" key="10">
    <source>
        <dbReference type="Pfam" id="PF08245"/>
    </source>
</evidence>
<evidence type="ECO:0000256" key="6">
    <source>
        <dbReference type="ARBA" id="ARBA00022840"/>
    </source>
</evidence>
<keyword evidence="6 7" id="KW-0067">ATP-binding</keyword>
<dbReference type="InterPro" id="IPR005762">
    <property type="entry name" value="MurD"/>
</dbReference>
<dbReference type="UniPathway" id="UPA00219"/>
<dbReference type="PANTHER" id="PTHR43692:SF1">
    <property type="entry name" value="UDP-N-ACETYLMURAMOYLALANINE--D-GLUTAMATE LIGASE"/>
    <property type="match status" value="1"/>
</dbReference>
<keyword evidence="7 8" id="KW-0133">Cell shape</keyword>
<keyword evidence="7 8" id="KW-0132">Cell division</keyword>
<dbReference type="InterPro" id="IPR036565">
    <property type="entry name" value="Mur-like_cat_sf"/>
</dbReference>
<dbReference type="AlphaFoldDB" id="A0A542YH92"/>
<comment type="caution">
    <text evidence="11">The sequence shown here is derived from an EMBL/GenBank/DDBJ whole genome shotgun (WGS) entry which is preliminary data.</text>
</comment>
<keyword evidence="4 7" id="KW-0436">Ligase</keyword>
<name>A0A542YH92_9MICO</name>
<comment type="catalytic activity">
    <reaction evidence="7 8">
        <text>UDP-N-acetyl-alpha-D-muramoyl-L-alanine + D-glutamate + ATP = UDP-N-acetyl-alpha-D-muramoyl-L-alanyl-D-glutamate + ADP + phosphate + H(+)</text>
        <dbReference type="Rhea" id="RHEA:16429"/>
        <dbReference type="ChEBI" id="CHEBI:15378"/>
        <dbReference type="ChEBI" id="CHEBI:29986"/>
        <dbReference type="ChEBI" id="CHEBI:30616"/>
        <dbReference type="ChEBI" id="CHEBI:43474"/>
        <dbReference type="ChEBI" id="CHEBI:83898"/>
        <dbReference type="ChEBI" id="CHEBI:83900"/>
        <dbReference type="ChEBI" id="CHEBI:456216"/>
        <dbReference type="EC" id="6.3.2.9"/>
    </reaction>
</comment>
<dbReference type="Pfam" id="PF08245">
    <property type="entry name" value="Mur_ligase_M"/>
    <property type="match status" value="1"/>
</dbReference>
<dbReference type="Pfam" id="PF02875">
    <property type="entry name" value="Mur_ligase_C"/>
    <property type="match status" value="1"/>
</dbReference>
<keyword evidence="12" id="KW-1185">Reference proteome</keyword>
<dbReference type="GO" id="GO:0008360">
    <property type="term" value="P:regulation of cell shape"/>
    <property type="evidence" value="ECO:0007669"/>
    <property type="project" value="UniProtKB-KW"/>
</dbReference>
<evidence type="ECO:0000313" key="11">
    <source>
        <dbReference type="EMBL" id="TQL47469.1"/>
    </source>
</evidence>
<organism evidence="11 12">
    <name type="scientific">Homoserinimonas aerilata</name>
    <dbReference type="NCBI Taxonomy" id="1162970"/>
    <lineage>
        <taxon>Bacteria</taxon>
        <taxon>Bacillati</taxon>
        <taxon>Actinomycetota</taxon>
        <taxon>Actinomycetes</taxon>
        <taxon>Micrococcales</taxon>
        <taxon>Microbacteriaceae</taxon>
        <taxon>Homoserinimonas</taxon>
    </lineage>
</organism>
<keyword evidence="7 8" id="KW-0961">Cell wall biogenesis/degradation</keyword>
<evidence type="ECO:0000256" key="3">
    <source>
        <dbReference type="ARBA" id="ARBA00022490"/>
    </source>
</evidence>
<dbReference type="GO" id="GO:0071555">
    <property type="term" value="P:cell wall organization"/>
    <property type="evidence" value="ECO:0007669"/>
    <property type="project" value="UniProtKB-KW"/>
</dbReference>
<dbReference type="GO" id="GO:0009252">
    <property type="term" value="P:peptidoglycan biosynthetic process"/>
    <property type="evidence" value="ECO:0007669"/>
    <property type="project" value="UniProtKB-UniRule"/>
</dbReference>
<feature type="binding site" evidence="7">
    <location>
        <begin position="130"/>
        <end position="136"/>
    </location>
    <ligand>
        <name>ATP</name>
        <dbReference type="ChEBI" id="CHEBI:30616"/>
    </ligand>
</feature>
<dbReference type="GO" id="GO:0005524">
    <property type="term" value="F:ATP binding"/>
    <property type="evidence" value="ECO:0007669"/>
    <property type="project" value="UniProtKB-UniRule"/>
</dbReference>
<evidence type="ECO:0000313" key="12">
    <source>
        <dbReference type="Proteomes" id="UP000317998"/>
    </source>
</evidence>
<dbReference type="Proteomes" id="UP000317998">
    <property type="component" value="Unassembled WGS sequence"/>
</dbReference>
<dbReference type="InterPro" id="IPR004101">
    <property type="entry name" value="Mur_ligase_C"/>
</dbReference>
<evidence type="ECO:0000256" key="5">
    <source>
        <dbReference type="ARBA" id="ARBA00022741"/>
    </source>
</evidence>
<keyword evidence="5 7" id="KW-0547">Nucleotide-binding</keyword>
<dbReference type="PANTHER" id="PTHR43692">
    <property type="entry name" value="UDP-N-ACETYLMURAMOYLALANINE--D-GLUTAMATE LIGASE"/>
    <property type="match status" value="1"/>
</dbReference>
<dbReference type="SUPFAM" id="SSF51984">
    <property type="entry name" value="MurCD N-terminal domain"/>
    <property type="match status" value="1"/>
</dbReference>
<dbReference type="NCBIfam" id="TIGR01087">
    <property type="entry name" value="murD"/>
    <property type="match status" value="1"/>
</dbReference>